<protein>
    <submittedName>
        <fullName evidence="6">Adenylate kinase 9-like</fullName>
    </submittedName>
</protein>
<dbReference type="GO" id="GO:0006139">
    <property type="term" value="P:nucleobase-containing compound metabolic process"/>
    <property type="evidence" value="ECO:0007669"/>
    <property type="project" value="InterPro"/>
</dbReference>
<dbReference type="RefSeq" id="XP_026742543.1">
    <property type="nucleotide sequence ID" value="XM_026886742.1"/>
</dbReference>
<keyword evidence="3" id="KW-0418">Kinase</keyword>
<dbReference type="Gene3D" id="3.40.50.300">
    <property type="entry name" value="P-loop containing nucleotide triphosphate hydrolases"/>
    <property type="match status" value="3"/>
</dbReference>
<keyword evidence="5" id="KW-1185">Reference proteome</keyword>
<evidence type="ECO:0000313" key="5">
    <source>
        <dbReference type="Proteomes" id="UP000322000"/>
    </source>
</evidence>
<dbReference type="InParanoid" id="A0A7E5WPA6"/>
<evidence type="ECO:0000256" key="2">
    <source>
        <dbReference type="ARBA" id="ARBA00022741"/>
    </source>
</evidence>
<dbReference type="SUPFAM" id="SSF52540">
    <property type="entry name" value="P-loop containing nucleoside triphosphate hydrolases"/>
    <property type="match status" value="2"/>
</dbReference>
<dbReference type="GO" id="GO:0019205">
    <property type="term" value="F:nucleobase-containing compound kinase activity"/>
    <property type="evidence" value="ECO:0007669"/>
    <property type="project" value="InterPro"/>
</dbReference>
<proteinExistence type="predicted"/>
<evidence type="ECO:0000313" key="6">
    <source>
        <dbReference type="RefSeq" id="XP_026742543.1"/>
    </source>
</evidence>
<evidence type="ECO:0000256" key="1">
    <source>
        <dbReference type="ARBA" id="ARBA00022679"/>
    </source>
</evidence>
<dbReference type="OrthoDB" id="424823at2759"/>
<dbReference type="GeneID" id="113504456"/>
<feature type="region of interest" description="Disordered" evidence="4">
    <location>
        <begin position="217"/>
        <end position="258"/>
    </location>
</feature>
<dbReference type="KEGG" id="tnl:113504456"/>
<dbReference type="PANTHER" id="PTHR23359">
    <property type="entry name" value="NUCLEOTIDE KINASE"/>
    <property type="match status" value="1"/>
</dbReference>
<keyword evidence="2" id="KW-0547">Nucleotide-binding</keyword>
<dbReference type="Proteomes" id="UP000322000">
    <property type="component" value="Chromosome 22"/>
</dbReference>
<sequence>MIEFENYKSNVVVRDKYDFKDVPVSKGTVFCGATERIFEKQEEVERTSPLLAAAVIGLDNTAIPIPKKSKFINVWTDHDAQEIFLDTKPTCYVIFGKSGAGAFKIGEALSKRLNCIHLCPKHIISDELEQRSQTGRTLDFNLKRNIPCNFDVMLKILKTKVQSPSVQHRGYVISGIPLVPSSKDKLCFIKALFSEEGFLIVEDLLFDIICNIKKKKPTKSVSSPNASESSQLSGEDEKEDVEEEHHAEEEAVEEEEAAPAALPKFILDFCSNVIEHKKGYYKTTQATLLTQIEEIFKLSLAPDVIIHASCPDLDIVTIKKHKYLNYKTGQSEMKPFEFTYVSDIRRPPKFVISDFDFPDPPPTIFNPKYNCLVPGHFKERCLNQICNYQNMVFPFMDKKIKDFNPRRFIEIDGRTNLKKMLHNVMERLTLLHIQPVLVPEPLYLQESAEDIEEFWKSVSSFNTINSGVLNFKRTPSHWYNRCPVELKLRRSVVGNPKYAMALFKHVYVMSSLDNFISFYKNPRPYLKLKYLEPTCRVIIVGTKSSGKSMIAECLSWIFDCPITNFENLLEKEKEKKYEIFARSILSEIIATIEDARHRDWQRSESDRETKLNAWSKNVLKLLNEYCEFVNSLKQKEKEKRPVKKRRTKKVAEKKELLEQGDQELLDDVKEENQLPEEEEKQVLVLEEEKEIEYTSEEEHPILDPQDQLKINALRQKLFFLPMLDNIEECEIAISDKSFLEYAPAELTTVTKKPAIPILGDEDVTIAISNYILTNELGKEIEPTSDEIMSEIVKHIYTIDENHEQETNGEELYGKYIIDGLPSDPEYWSHLNNPKLTPDHTIALIENKEVDQELMLYYTNLEKCTKYYADKILAANDPLIETKLVSEKTKPISVKDIIENLIDYSFNRAFNAIVVSENQEIPESNMTSFSESIDKFREDWDSLKLMLEEKSKSYIEVELENKTDVEIIEEVLLKLRNSYTFMPPASIDEDEKNDDDDDIDSATKDLLTYNDPKFYCETYTYSPVTFFIRDTLWKGNPSFSLLYDNKVHNFANEEFLEKFRRDKSRYMFYNKPLKVFPKIKVCLTGSIGCGATVLGKKIAKELGLLYINFADIINFYMKPRHFKNVGRKYENMFIDEPLDDDGVVEFQMGAEDENEMGDILTNETEMRRMIQFYFDRGTPLTSFLAQKMIKKIWFNPFVPTGFILDGYPRMPSDFEDMLSATCIPDIIIDLASNSDVAIKRMAPGMFTQWKNQQLEAKEKAKAKLNKEREEWNDRITQKVVIKLIFEEIFDNMFFPPGDKDKRLSVESAIMDAHPSGSSNVDPLLFNSYNELIQEYPEPIDTNEWESNNEARERIESRIQVLFETDDENIQAMKELIREQKIKMTTIDGTKPEYKVFRECLSTLMFLKHRNRSLLEQTFVVSIETANWLLQNGFCFVSKFNRICPVHIYLYPKSVQNSYKIARRKGTLYPVLHRAYIYFICKAEYVKTFRRNPLKFVTSKAIEAYCEYPLRISFIGGPKSGVSTLVAKIAKDNCLINISKGLAIRRVLERMPWTEQATKLRSQLADGELLDDDVIIDAIQTAAIDHRTVTYGFILDGMPETPYRAKALVKLGLYPNIIFDLNVNKIKAVENCLNEVNYDNLKYLPPFPKPLIEKRYENWRIRTFKIREWITDDYQNLTVINANQSKWKVFKDVDDCIFEIAEKIHFYLVHVDKGIVRAMWVSNESFSERQSSYKNLCPVCFSKKVYRHSDFPPDKKGIVQYKNTFYWVCEEHLESVMMFPHFYLAPQDIEIPEIPAVVKSIKKQFLYEKGTCIVTYAETLPAQKVVAGSLDYACRYRQKAYLFCSKECLTKFLAKPHLYYDIQVFRESKNFKKLSLKNLPHLGYLEQTIGNVLTDACCSVNVLRPKYPGLSFPLSAIIFIALWFKVNNPLMDKEKKALYHKALVVFEARCKMLTRVGLVLRSMNNPFTSYPICHHAEPTLRPVEQEELCSVTIQAPANVHKSSIYVQKHKPSFVQSDRRLHVSSSMARTHE</sequence>
<reference evidence="6" key="1">
    <citation type="submission" date="2025-08" db="UniProtKB">
        <authorList>
            <consortium name="RefSeq"/>
        </authorList>
    </citation>
    <scope>IDENTIFICATION</scope>
</reference>
<name>A0A7E5WPA6_TRINI</name>
<dbReference type="GO" id="GO:0005524">
    <property type="term" value="F:ATP binding"/>
    <property type="evidence" value="ECO:0007669"/>
    <property type="project" value="InterPro"/>
</dbReference>
<organism evidence="5 6">
    <name type="scientific">Trichoplusia ni</name>
    <name type="common">Cabbage looper</name>
    <dbReference type="NCBI Taxonomy" id="7111"/>
    <lineage>
        <taxon>Eukaryota</taxon>
        <taxon>Metazoa</taxon>
        <taxon>Ecdysozoa</taxon>
        <taxon>Arthropoda</taxon>
        <taxon>Hexapoda</taxon>
        <taxon>Insecta</taxon>
        <taxon>Pterygota</taxon>
        <taxon>Neoptera</taxon>
        <taxon>Endopterygota</taxon>
        <taxon>Lepidoptera</taxon>
        <taxon>Glossata</taxon>
        <taxon>Ditrysia</taxon>
        <taxon>Noctuoidea</taxon>
        <taxon>Noctuidae</taxon>
        <taxon>Plusiinae</taxon>
        <taxon>Trichoplusia</taxon>
    </lineage>
</organism>
<keyword evidence="1" id="KW-0808">Transferase</keyword>
<evidence type="ECO:0000256" key="3">
    <source>
        <dbReference type="ARBA" id="ARBA00022777"/>
    </source>
</evidence>
<gene>
    <name evidence="6" type="primary">LOC113504456</name>
</gene>
<dbReference type="InterPro" id="IPR027417">
    <property type="entry name" value="P-loop_NTPase"/>
</dbReference>
<dbReference type="InterPro" id="IPR000850">
    <property type="entry name" value="Adenylat/UMP-CMP_kin"/>
</dbReference>
<evidence type="ECO:0000256" key="4">
    <source>
        <dbReference type="SAM" id="MobiDB-lite"/>
    </source>
</evidence>
<accession>A0A7E5WPA6</accession>
<dbReference type="Pfam" id="PF00406">
    <property type="entry name" value="ADK"/>
    <property type="match status" value="1"/>
</dbReference>